<dbReference type="FunFam" id="3.40.1170.10:FF:000001">
    <property type="entry name" value="DNA mismatch repair protein MutS"/>
    <property type="match status" value="1"/>
</dbReference>
<feature type="binding site" evidence="8">
    <location>
        <begin position="607"/>
        <end position="614"/>
    </location>
    <ligand>
        <name>ATP</name>
        <dbReference type="ChEBI" id="CHEBI:30616"/>
    </ligand>
</feature>
<dbReference type="InterPro" id="IPR007861">
    <property type="entry name" value="DNA_mismatch_repair_MutS_clamp"/>
</dbReference>
<dbReference type="InterPro" id="IPR016151">
    <property type="entry name" value="DNA_mismatch_repair_MutS_N"/>
</dbReference>
<evidence type="ECO:0000256" key="4">
    <source>
        <dbReference type="ARBA" id="ARBA00022763"/>
    </source>
</evidence>
<dbReference type="SUPFAM" id="SSF52540">
    <property type="entry name" value="P-loop containing nucleoside triphosphate hydrolases"/>
    <property type="match status" value="1"/>
</dbReference>
<dbReference type="GO" id="GO:0030983">
    <property type="term" value="F:mismatched DNA binding"/>
    <property type="evidence" value="ECO:0007669"/>
    <property type="project" value="InterPro"/>
</dbReference>
<dbReference type="NCBIfam" id="TIGR01070">
    <property type="entry name" value="mutS1"/>
    <property type="match status" value="1"/>
</dbReference>
<dbReference type="PANTHER" id="PTHR11361:SF34">
    <property type="entry name" value="DNA MISMATCH REPAIR PROTEIN MSH1, MITOCHONDRIAL"/>
    <property type="match status" value="1"/>
</dbReference>
<dbReference type="AlphaFoldDB" id="A0A109MRW1"/>
<dbReference type="InterPro" id="IPR007860">
    <property type="entry name" value="DNA_mmatch_repair_MutS_con_dom"/>
</dbReference>
<dbReference type="InterPro" id="IPR000432">
    <property type="entry name" value="DNA_mismatch_repair_MutS_C"/>
</dbReference>
<evidence type="ECO:0000256" key="6">
    <source>
        <dbReference type="ARBA" id="ARBA00023125"/>
    </source>
</evidence>
<evidence type="ECO:0000313" key="12">
    <source>
        <dbReference type="Proteomes" id="UP000064189"/>
    </source>
</evidence>
<dbReference type="Gene3D" id="1.10.1420.10">
    <property type="match status" value="2"/>
</dbReference>
<gene>
    <name evidence="8" type="primary">mutS</name>
    <name evidence="11" type="ORF">AS888_11365</name>
</gene>
<evidence type="ECO:0000256" key="5">
    <source>
        <dbReference type="ARBA" id="ARBA00022840"/>
    </source>
</evidence>
<keyword evidence="5 8" id="KW-0067">ATP-binding</keyword>
<dbReference type="InterPro" id="IPR036187">
    <property type="entry name" value="DNA_mismatch_repair_MutS_sf"/>
</dbReference>
<dbReference type="SUPFAM" id="SSF53150">
    <property type="entry name" value="DNA repair protein MutS, domain II"/>
    <property type="match status" value="1"/>
</dbReference>
<evidence type="ECO:0000256" key="1">
    <source>
        <dbReference type="ARBA" id="ARBA00006271"/>
    </source>
</evidence>
<dbReference type="GO" id="GO:0003684">
    <property type="term" value="F:damaged DNA binding"/>
    <property type="evidence" value="ECO:0007669"/>
    <property type="project" value="UniProtKB-UniRule"/>
</dbReference>
<evidence type="ECO:0000256" key="2">
    <source>
        <dbReference type="ARBA" id="ARBA00021982"/>
    </source>
</evidence>
<dbReference type="PIRSF" id="PIRSF037677">
    <property type="entry name" value="DNA_mis_repair_Msh6"/>
    <property type="match status" value="1"/>
</dbReference>
<dbReference type="Pfam" id="PF01624">
    <property type="entry name" value="MutS_I"/>
    <property type="match status" value="1"/>
</dbReference>
<reference evidence="11 12" key="1">
    <citation type="submission" date="2015-11" db="EMBL/GenBank/DDBJ databases">
        <title>Genome Sequence of Bacillus simplex strain VanAntwerpen2.</title>
        <authorList>
            <person name="Couger M.B."/>
        </authorList>
    </citation>
    <scope>NUCLEOTIDE SEQUENCE [LARGE SCALE GENOMIC DNA]</scope>
    <source>
        <strain evidence="11 12">VanAntwerpen02</strain>
    </source>
</reference>
<dbReference type="Pfam" id="PF00488">
    <property type="entry name" value="MutS_V"/>
    <property type="match status" value="1"/>
</dbReference>
<organism evidence="11 12">
    <name type="scientific">Peribacillus simplex</name>
    <dbReference type="NCBI Taxonomy" id="1478"/>
    <lineage>
        <taxon>Bacteria</taxon>
        <taxon>Bacillati</taxon>
        <taxon>Bacillota</taxon>
        <taxon>Bacilli</taxon>
        <taxon>Bacillales</taxon>
        <taxon>Bacillaceae</taxon>
        <taxon>Peribacillus</taxon>
    </lineage>
</organism>
<dbReference type="Proteomes" id="UP000064189">
    <property type="component" value="Unassembled WGS sequence"/>
</dbReference>
<dbReference type="SUPFAM" id="SSF55271">
    <property type="entry name" value="DNA repair protein MutS, domain I"/>
    <property type="match status" value="1"/>
</dbReference>
<comment type="function">
    <text evidence="8">This protein is involved in the repair of mismatches in DNA. It is possible that it carries out the mismatch recognition step. This protein has a weak ATPase activity.</text>
</comment>
<dbReference type="SMART" id="SM00533">
    <property type="entry name" value="MUTSd"/>
    <property type="match status" value="1"/>
</dbReference>
<dbReference type="GO" id="GO:0005524">
    <property type="term" value="F:ATP binding"/>
    <property type="evidence" value="ECO:0007669"/>
    <property type="project" value="UniProtKB-UniRule"/>
</dbReference>
<dbReference type="Gene3D" id="3.40.50.300">
    <property type="entry name" value="P-loop containing nucleotide triphosphate hydrolases"/>
    <property type="match status" value="1"/>
</dbReference>
<keyword evidence="4 8" id="KW-0227">DNA damage</keyword>
<dbReference type="GO" id="GO:0140664">
    <property type="term" value="F:ATP-dependent DNA damage sensor activity"/>
    <property type="evidence" value="ECO:0007669"/>
    <property type="project" value="InterPro"/>
</dbReference>
<evidence type="ECO:0000256" key="7">
    <source>
        <dbReference type="ARBA" id="ARBA00023204"/>
    </source>
</evidence>
<proteinExistence type="inferred from homology"/>
<evidence type="ECO:0000256" key="8">
    <source>
        <dbReference type="HAMAP-Rule" id="MF_00096"/>
    </source>
</evidence>
<dbReference type="InterPro" id="IPR007695">
    <property type="entry name" value="DNA_mismatch_repair_MutS-lik_N"/>
</dbReference>
<keyword evidence="6 8" id="KW-0238">DNA-binding</keyword>
<dbReference type="PROSITE" id="PS00486">
    <property type="entry name" value="DNA_MISMATCH_REPAIR_2"/>
    <property type="match status" value="1"/>
</dbReference>
<evidence type="ECO:0000259" key="10">
    <source>
        <dbReference type="PROSITE" id="PS00486"/>
    </source>
</evidence>
<dbReference type="FunFam" id="1.10.1420.10:FF:000007">
    <property type="entry name" value="DNA mismatch repair protein MutS"/>
    <property type="match status" value="1"/>
</dbReference>
<dbReference type="NCBIfam" id="NF003810">
    <property type="entry name" value="PRK05399.1"/>
    <property type="match status" value="1"/>
</dbReference>
<evidence type="ECO:0000313" key="11">
    <source>
        <dbReference type="EMBL" id="KWW11001.1"/>
    </source>
</evidence>
<dbReference type="Gene3D" id="3.40.1170.10">
    <property type="entry name" value="DNA repair protein MutS, domain I"/>
    <property type="match status" value="1"/>
</dbReference>
<dbReference type="PANTHER" id="PTHR11361">
    <property type="entry name" value="DNA MISMATCH REPAIR PROTEIN MUTS FAMILY MEMBER"/>
    <property type="match status" value="1"/>
</dbReference>
<dbReference type="GO" id="GO:0006298">
    <property type="term" value="P:mismatch repair"/>
    <property type="evidence" value="ECO:0007669"/>
    <property type="project" value="UniProtKB-UniRule"/>
</dbReference>
<dbReference type="InterPro" id="IPR007696">
    <property type="entry name" value="DNA_mismatch_repair_MutS_core"/>
</dbReference>
<dbReference type="FunFam" id="3.40.50.300:FF:000896">
    <property type="entry name" value="DNA mismatch repair protein MutS"/>
    <property type="match status" value="1"/>
</dbReference>
<dbReference type="Pfam" id="PF05188">
    <property type="entry name" value="MutS_II"/>
    <property type="match status" value="1"/>
</dbReference>
<name>A0A109MRW1_9BACI</name>
<dbReference type="InterPro" id="IPR005748">
    <property type="entry name" value="DNA_mismatch_repair_MutS"/>
</dbReference>
<dbReference type="EMBL" id="LNNH01000059">
    <property type="protein sequence ID" value="KWW11001.1"/>
    <property type="molecule type" value="Genomic_DNA"/>
</dbReference>
<dbReference type="SUPFAM" id="SSF48334">
    <property type="entry name" value="DNA repair protein MutS, domain III"/>
    <property type="match status" value="1"/>
</dbReference>
<dbReference type="RefSeq" id="WP_061144693.1">
    <property type="nucleotide sequence ID" value="NZ_LNNH01000059.1"/>
</dbReference>
<dbReference type="Pfam" id="PF05190">
    <property type="entry name" value="MutS_IV"/>
    <property type="match status" value="1"/>
</dbReference>
<dbReference type="SMART" id="SM00534">
    <property type="entry name" value="MUTSac"/>
    <property type="match status" value="1"/>
</dbReference>
<accession>A0A109MRW1</accession>
<dbReference type="InterPro" id="IPR045076">
    <property type="entry name" value="MutS"/>
</dbReference>
<evidence type="ECO:0000256" key="9">
    <source>
        <dbReference type="RuleBase" id="RU003756"/>
    </source>
</evidence>
<dbReference type="InterPro" id="IPR036678">
    <property type="entry name" value="MutS_con_dom_sf"/>
</dbReference>
<dbReference type="InterPro" id="IPR017261">
    <property type="entry name" value="DNA_mismatch_repair_MutS/MSH"/>
</dbReference>
<dbReference type="Pfam" id="PF05192">
    <property type="entry name" value="MutS_III"/>
    <property type="match status" value="1"/>
</dbReference>
<comment type="similarity">
    <text evidence="1 8 9">Belongs to the DNA mismatch repair MutS family.</text>
</comment>
<keyword evidence="7 8" id="KW-0234">DNA repair</keyword>
<dbReference type="Gene3D" id="3.30.420.110">
    <property type="entry name" value="MutS, connector domain"/>
    <property type="match status" value="1"/>
</dbReference>
<dbReference type="CDD" id="cd03284">
    <property type="entry name" value="ABC_MutS1"/>
    <property type="match status" value="1"/>
</dbReference>
<keyword evidence="12" id="KW-1185">Reference proteome</keyword>
<protein>
    <recommendedName>
        <fullName evidence="2 8">DNA mismatch repair protein MutS</fullName>
    </recommendedName>
</protein>
<evidence type="ECO:0000256" key="3">
    <source>
        <dbReference type="ARBA" id="ARBA00022741"/>
    </source>
</evidence>
<dbReference type="HAMAP" id="MF_00096">
    <property type="entry name" value="MutS"/>
    <property type="match status" value="1"/>
</dbReference>
<comment type="caution">
    <text evidence="11">The sequence shown here is derived from an EMBL/GenBank/DDBJ whole genome shotgun (WGS) entry which is preliminary data.</text>
</comment>
<sequence>MAGYTPMIQQYLKIKAEYQDAFLFFRLGDFYEMFFDDALNASQELEITLTSREGGSEDRIPMCGIPYHSAANYIDILIEKGFKVAICEQTEDPKQAKGVVRREVVQLITPGTKMDSKGLREKENNYIATITSFPDGLFGFGYNDLSTGENKVTLIESFDEVLNEFAILGASEVVIADDFNEEWKKKLQERGAAALSIENNLIESESFLSLLQQLKDPKQAATTSRLLNYLYRTQKRSLDHLQPVLAYETSQYMKIDYYSKRNLELTETIRSKGKKGSLLWLLDETKTAMGGRLLKQWIDRPLINKKQIERRQSLVETLKNQYFERQDLRERLKEVYDLERLAGRVAFGNVNARDLIQLKRSLQQVPIIREIVKSMATNQDISILAGKLDPCEEVTDLLETALVENPPLSVKEGNIIQDGFHEELDTYRDASRNGKTWIAQLERQERERTGIKSLKIGYNRVFGYYIEVTRANLHLLEEGRYERKQTLTNAERYITPELKEKEALILQAEEKSIGLEYDLFLNLREEVKSYIPRLQELAKGVSELDVLQCFATISEERHYVKPVFSDSRRIVLKEGRHPVVEKVLQSQEYVPNDCMMDGERELLLITGPNMSGKSTYMRQVALTSILAQIGCFVSASIAELPIFDKVFTRIGAADDLISGQSTFMVEMLEARNAIMNATENSLILFDEIGRGTSTYDGMALAQAIIEYIHEEIGAKTLFSTHYHELTILASELPKLSNIHVSAIEQNGNVVFLHKIKEGPADKSYGIHVAKLADLPKPLIERAAAILAHLEKENGQVKAMPEQPVERVKAPIAEVVPESADEAQLSFFGEEAPRGKATSSPKEKKVLDDIKSLDILEMTPLEAMNILYKLQKKLK</sequence>
<dbReference type="InterPro" id="IPR027417">
    <property type="entry name" value="P-loop_NTPase"/>
</dbReference>
<dbReference type="GO" id="GO:0005829">
    <property type="term" value="C:cytosol"/>
    <property type="evidence" value="ECO:0007669"/>
    <property type="project" value="TreeGrafter"/>
</dbReference>
<keyword evidence="3 8" id="KW-0547">Nucleotide-binding</keyword>
<feature type="domain" description="DNA mismatch repair proteins mutS family" evidence="10">
    <location>
        <begin position="681"/>
        <end position="697"/>
    </location>
</feature>